<evidence type="ECO:0000313" key="2">
    <source>
        <dbReference type="EMBL" id="MFC6390744.1"/>
    </source>
</evidence>
<keyword evidence="1" id="KW-1133">Transmembrane helix</keyword>
<dbReference type="RefSeq" id="WP_192284470.1">
    <property type="nucleotide sequence ID" value="NZ_JBHSTT010000050.1"/>
</dbReference>
<keyword evidence="1" id="KW-0472">Membrane</keyword>
<gene>
    <name evidence="2" type="ORF">ACFQDP_15580</name>
</gene>
<accession>A0ABW1WR60</accession>
<feature type="transmembrane region" description="Helical" evidence="1">
    <location>
        <begin position="20"/>
        <end position="44"/>
    </location>
</feature>
<dbReference type="EMBL" id="JBHSTT010000050">
    <property type="protein sequence ID" value="MFC6390744.1"/>
    <property type="molecule type" value="Genomic_DNA"/>
</dbReference>
<sequence length="164" mass="17639">MNPDPGSLENLRDLATPAPVAFWPPAPGAWIVLAGLLAMLALVLRDARRRHRANAYRRAALAELDALAASPRPDARAVERVSEVMKRAALVAFPREQVAPLSGARWADFLAGSGRGKLDAPALRRLLCEAYGAPGPEPADLRRLTEQARIWVAAHRSTGRAEAG</sequence>
<proteinExistence type="predicted"/>
<dbReference type="InterPro" id="IPR025489">
    <property type="entry name" value="DUF4381"/>
</dbReference>
<evidence type="ECO:0000256" key="1">
    <source>
        <dbReference type="SAM" id="Phobius"/>
    </source>
</evidence>
<name>A0ABW1WR60_9HYPH</name>
<keyword evidence="1" id="KW-0812">Transmembrane</keyword>
<reference evidence="3" key="1">
    <citation type="journal article" date="2019" name="Int. J. Syst. Evol. Microbiol.">
        <title>The Global Catalogue of Microorganisms (GCM) 10K type strain sequencing project: providing services to taxonomists for standard genome sequencing and annotation.</title>
        <authorList>
            <consortium name="The Broad Institute Genomics Platform"/>
            <consortium name="The Broad Institute Genome Sequencing Center for Infectious Disease"/>
            <person name="Wu L."/>
            <person name="Ma J."/>
        </authorList>
    </citation>
    <scope>NUCLEOTIDE SEQUENCE [LARGE SCALE GENOMIC DNA]</scope>
    <source>
        <strain evidence="3">CCUG 36916</strain>
    </source>
</reference>
<keyword evidence="3" id="KW-1185">Reference proteome</keyword>
<organism evidence="2 3">
    <name type="scientific">Methylorubrum zatmanii</name>
    <dbReference type="NCBI Taxonomy" id="29429"/>
    <lineage>
        <taxon>Bacteria</taxon>
        <taxon>Pseudomonadati</taxon>
        <taxon>Pseudomonadota</taxon>
        <taxon>Alphaproteobacteria</taxon>
        <taxon>Hyphomicrobiales</taxon>
        <taxon>Methylobacteriaceae</taxon>
        <taxon>Methylorubrum</taxon>
    </lineage>
</organism>
<evidence type="ECO:0000313" key="3">
    <source>
        <dbReference type="Proteomes" id="UP001596237"/>
    </source>
</evidence>
<dbReference type="Pfam" id="PF14316">
    <property type="entry name" value="DUF4381"/>
    <property type="match status" value="1"/>
</dbReference>
<comment type="caution">
    <text evidence="2">The sequence shown here is derived from an EMBL/GenBank/DDBJ whole genome shotgun (WGS) entry which is preliminary data.</text>
</comment>
<protein>
    <submittedName>
        <fullName evidence="2">DUF4381 domain-containing protein</fullName>
    </submittedName>
</protein>
<dbReference type="Proteomes" id="UP001596237">
    <property type="component" value="Unassembled WGS sequence"/>
</dbReference>